<dbReference type="AlphaFoldDB" id="A0A7I4Z4D1"/>
<evidence type="ECO:0000313" key="2">
    <source>
        <dbReference type="WBParaSite" id="HCON_00179640-00001"/>
    </source>
</evidence>
<evidence type="ECO:0000313" key="1">
    <source>
        <dbReference type="Proteomes" id="UP000025227"/>
    </source>
</evidence>
<name>A0A7I4Z4D1_HAECO</name>
<organism evidence="1 2">
    <name type="scientific">Haemonchus contortus</name>
    <name type="common">Barber pole worm</name>
    <dbReference type="NCBI Taxonomy" id="6289"/>
    <lineage>
        <taxon>Eukaryota</taxon>
        <taxon>Metazoa</taxon>
        <taxon>Ecdysozoa</taxon>
        <taxon>Nematoda</taxon>
        <taxon>Chromadorea</taxon>
        <taxon>Rhabditida</taxon>
        <taxon>Rhabditina</taxon>
        <taxon>Rhabditomorpha</taxon>
        <taxon>Strongyloidea</taxon>
        <taxon>Trichostrongylidae</taxon>
        <taxon>Haemonchus</taxon>
    </lineage>
</organism>
<reference evidence="2" key="1">
    <citation type="submission" date="2020-12" db="UniProtKB">
        <authorList>
            <consortium name="WormBaseParasite"/>
        </authorList>
    </citation>
    <scope>IDENTIFICATION</scope>
    <source>
        <strain evidence="2">MHco3</strain>
    </source>
</reference>
<proteinExistence type="predicted"/>
<dbReference type="WBParaSite" id="HCON_00179640-00001">
    <property type="protein sequence ID" value="HCON_00179640-00001"/>
    <property type="gene ID" value="HCON_00179640"/>
</dbReference>
<protein>
    <submittedName>
        <fullName evidence="2">NYN domain-containing protein</fullName>
    </submittedName>
</protein>
<sequence length="71" mass="8039">MFNSLRLNGVKCVDYLIILSDATEFEYIHGFSTRHLIPDENSASTKARLISQSMKSYYHLATRGMSNPLGK</sequence>
<accession>A0A7I4Z4D1</accession>
<dbReference type="Proteomes" id="UP000025227">
    <property type="component" value="Unplaced"/>
</dbReference>
<keyword evidence="1" id="KW-1185">Reference proteome</keyword>